<dbReference type="EMBL" id="MNCJ02000001">
    <property type="protein sequence ID" value="KAF5824349.1"/>
    <property type="molecule type" value="Genomic_DNA"/>
</dbReference>
<evidence type="ECO:0000313" key="4">
    <source>
        <dbReference type="Proteomes" id="UP000215914"/>
    </source>
</evidence>
<dbReference type="EMBL" id="CM007900">
    <property type="protein sequence ID" value="OTG09409.1"/>
    <property type="molecule type" value="Genomic_DNA"/>
</dbReference>
<proteinExistence type="predicted"/>
<feature type="compositionally biased region" description="Basic and acidic residues" evidence="1">
    <location>
        <begin position="38"/>
        <end position="63"/>
    </location>
</feature>
<evidence type="ECO:0000256" key="1">
    <source>
        <dbReference type="SAM" id="MobiDB-lite"/>
    </source>
</evidence>
<reference evidence="3" key="2">
    <citation type="submission" date="2017-02" db="EMBL/GenBank/DDBJ databases">
        <title>Sunflower complete genome.</title>
        <authorList>
            <person name="Langlade N."/>
            <person name="Munos S."/>
        </authorList>
    </citation>
    <scope>NUCLEOTIDE SEQUENCE [LARGE SCALE GENOMIC DNA]</scope>
    <source>
        <tissue evidence="3">Leaves</tissue>
    </source>
</reference>
<evidence type="ECO:0000313" key="3">
    <source>
        <dbReference type="EMBL" id="OTG09409.1"/>
    </source>
</evidence>
<feature type="region of interest" description="Disordered" evidence="1">
    <location>
        <begin position="26"/>
        <end position="65"/>
    </location>
</feature>
<keyword evidence="4" id="KW-1185">Reference proteome</keyword>
<reference evidence="2" key="3">
    <citation type="submission" date="2020-06" db="EMBL/GenBank/DDBJ databases">
        <title>Helianthus annuus Genome sequencing and assembly Release 2.</title>
        <authorList>
            <person name="Gouzy J."/>
            <person name="Langlade N."/>
            <person name="Munos S."/>
        </authorList>
    </citation>
    <scope>NUCLEOTIDE SEQUENCE</scope>
    <source>
        <tissue evidence="2">Leaves</tissue>
    </source>
</reference>
<evidence type="ECO:0000313" key="2">
    <source>
        <dbReference type="EMBL" id="KAF5824349.1"/>
    </source>
</evidence>
<protein>
    <submittedName>
        <fullName evidence="3">Uncharacterized protein</fullName>
    </submittedName>
</protein>
<sequence length="93" mass="10345">METKLNLVLCVLRIIRLCTNRRKRYQTQKEANQMKNGKGQEKGNQKPTLEKANIRKPPKDLSKKGHLPVAVGATTAVAIPPLSLTSVKTNIAR</sequence>
<reference evidence="2 4" key="1">
    <citation type="journal article" date="2017" name="Nature">
        <title>The sunflower genome provides insights into oil metabolism, flowering and Asterid evolution.</title>
        <authorList>
            <person name="Badouin H."/>
            <person name="Gouzy J."/>
            <person name="Grassa C.J."/>
            <person name="Murat F."/>
            <person name="Staton S.E."/>
            <person name="Cottret L."/>
            <person name="Lelandais-Briere C."/>
            <person name="Owens G.L."/>
            <person name="Carrere S."/>
            <person name="Mayjonade B."/>
            <person name="Legrand L."/>
            <person name="Gill N."/>
            <person name="Kane N.C."/>
            <person name="Bowers J.E."/>
            <person name="Hubner S."/>
            <person name="Bellec A."/>
            <person name="Berard A."/>
            <person name="Berges H."/>
            <person name="Blanchet N."/>
            <person name="Boniface M.C."/>
            <person name="Brunel D."/>
            <person name="Catrice O."/>
            <person name="Chaidir N."/>
            <person name="Claudel C."/>
            <person name="Donnadieu C."/>
            <person name="Faraut T."/>
            <person name="Fievet G."/>
            <person name="Helmstetter N."/>
            <person name="King M."/>
            <person name="Knapp S.J."/>
            <person name="Lai Z."/>
            <person name="Le Paslier M.C."/>
            <person name="Lippi Y."/>
            <person name="Lorenzon L."/>
            <person name="Mandel J.R."/>
            <person name="Marage G."/>
            <person name="Marchand G."/>
            <person name="Marquand E."/>
            <person name="Bret-Mestries E."/>
            <person name="Morien E."/>
            <person name="Nambeesan S."/>
            <person name="Nguyen T."/>
            <person name="Pegot-Espagnet P."/>
            <person name="Pouilly N."/>
            <person name="Raftis F."/>
            <person name="Sallet E."/>
            <person name="Schiex T."/>
            <person name="Thomas J."/>
            <person name="Vandecasteele C."/>
            <person name="Vares D."/>
            <person name="Vear F."/>
            <person name="Vautrin S."/>
            <person name="Crespi M."/>
            <person name="Mangin B."/>
            <person name="Burke J.M."/>
            <person name="Salse J."/>
            <person name="Munos S."/>
            <person name="Vincourt P."/>
            <person name="Rieseberg L.H."/>
            <person name="Langlade N.B."/>
        </authorList>
    </citation>
    <scope>NUCLEOTIDE SEQUENCE [LARGE SCALE GENOMIC DNA]</scope>
    <source>
        <strain evidence="4">cv. SF193</strain>
        <tissue evidence="2">Leaves</tissue>
    </source>
</reference>
<dbReference type="Proteomes" id="UP000215914">
    <property type="component" value="Chromosome 11"/>
</dbReference>
<dbReference type="InParanoid" id="A0A251TFA8"/>
<gene>
    <name evidence="3" type="ORF">HannXRQ_Chr11g0352591</name>
    <name evidence="2" type="ORF">HanXRQr2_Chr00c001g0832271</name>
</gene>
<organism evidence="3 4">
    <name type="scientific">Helianthus annuus</name>
    <name type="common">Common sunflower</name>
    <dbReference type="NCBI Taxonomy" id="4232"/>
    <lineage>
        <taxon>Eukaryota</taxon>
        <taxon>Viridiplantae</taxon>
        <taxon>Streptophyta</taxon>
        <taxon>Embryophyta</taxon>
        <taxon>Tracheophyta</taxon>
        <taxon>Spermatophyta</taxon>
        <taxon>Magnoliopsida</taxon>
        <taxon>eudicotyledons</taxon>
        <taxon>Gunneridae</taxon>
        <taxon>Pentapetalae</taxon>
        <taxon>asterids</taxon>
        <taxon>campanulids</taxon>
        <taxon>Asterales</taxon>
        <taxon>Asteraceae</taxon>
        <taxon>Asteroideae</taxon>
        <taxon>Heliantheae alliance</taxon>
        <taxon>Heliantheae</taxon>
        <taxon>Helianthus</taxon>
    </lineage>
</organism>
<dbReference type="AlphaFoldDB" id="A0A251TFA8"/>
<name>A0A251TFA8_HELAN</name>
<accession>A0A251TFA8</accession>